<name>A0ACC0BC50_CATRO</name>
<gene>
    <name evidence="1" type="ORF">M9H77_10497</name>
</gene>
<protein>
    <submittedName>
        <fullName evidence="1">Uncharacterized protein</fullName>
    </submittedName>
</protein>
<accession>A0ACC0BC50</accession>
<dbReference type="Proteomes" id="UP001060085">
    <property type="component" value="Linkage Group LG03"/>
</dbReference>
<evidence type="ECO:0000313" key="1">
    <source>
        <dbReference type="EMBL" id="KAI5670133.1"/>
    </source>
</evidence>
<organism evidence="1 2">
    <name type="scientific">Catharanthus roseus</name>
    <name type="common">Madagascar periwinkle</name>
    <name type="synonym">Vinca rosea</name>
    <dbReference type="NCBI Taxonomy" id="4058"/>
    <lineage>
        <taxon>Eukaryota</taxon>
        <taxon>Viridiplantae</taxon>
        <taxon>Streptophyta</taxon>
        <taxon>Embryophyta</taxon>
        <taxon>Tracheophyta</taxon>
        <taxon>Spermatophyta</taxon>
        <taxon>Magnoliopsida</taxon>
        <taxon>eudicotyledons</taxon>
        <taxon>Gunneridae</taxon>
        <taxon>Pentapetalae</taxon>
        <taxon>asterids</taxon>
        <taxon>lamiids</taxon>
        <taxon>Gentianales</taxon>
        <taxon>Apocynaceae</taxon>
        <taxon>Rauvolfioideae</taxon>
        <taxon>Vinceae</taxon>
        <taxon>Catharanthinae</taxon>
        <taxon>Catharanthus</taxon>
    </lineage>
</organism>
<proteinExistence type="predicted"/>
<comment type="caution">
    <text evidence="1">The sequence shown here is derived from an EMBL/GenBank/DDBJ whole genome shotgun (WGS) entry which is preliminary data.</text>
</comment>
<sequence>MEGWDFIKWLGTDVSMKILGSLDDPSDLIRVSAVSSSWRQFVITNGVCKQLCMRMFPEISNISQAIGIRNIIEPSEFRPSESPEWARLMREHRVCASLTRGLASDMSTDCISEAIFASSTDNYPQESIRNTLEPGDQFEQRASYWSSKGDSDPAKPERLTYRLTSKMCVITEIHVQAFQAYFQPGFPIYSAKAVRFRMGHERVGMGAESNRNGISNAQESRQEKFVWTYVSPEFPMVQTNDLQKFKLPEAVVCIGGIFRVELLGRSQKQEVDGLYYICISHVEVVGRPLSAEFDVEVLDQTGRCSLKYIREHNCCSSNNCFHGGPINLSPFHRFSASIRGWEQMILDRVLGPGAAMLVDEDEDEGDSDNDSLI</sequence>
<reference evidence="2" key="1">
    <citation type="journal article" date="2023" name="Nat. Plants">
        <title>Single-cell RNA sequencing provides a high-resolution roadmap for understanding the multicellular compartmentation of specialized metabolism.</title>
        <authorList>
            <person name="Sun S."/>
            <person name="Shen X."/>
            <person name="Li Y."/>
            <person name="Li Y."/>
            <person name="Wang S."/>
            <person name="Li R."/>
            <person name="Zhang H."/>
            <person name="Shen G."/>
            <person name="Guo B."/>
            <person name="Wei J."/>
            <person name="Xu J."/>
            <person name="St-Pierre B."/>
            <person name="Chen S."/>
            <person name="Sun C."/>
        </authorList>
    </citation>
    <scope>NUCLEOTIDE SEQUENCE [LARGE SCALE GENOMIC DNA]</scope>
</reference>
<dbReference type="EMBL" id="CM044703">
    <property type="protein sequence ID" value="KAI5670133.1"/>
    <property type="molecule type" value="Genomic_DNA"/>
</dbReference>
<keyword evidence="2" id="KW-1185">Reference proteome</keyword>
<evidence type="ECO:0000313" key="2">
    <source>
        <dbReference type="Proteomes" id="UP001060085"/>
    </source>
</evidence>